<reference evidence="12 13" key="1">
    <citation type="submission" date="2024-10" db="EMBL/GenBank/DDBJ databases">
        <authorList>
            <person name="Kim D."/>
        </authorList>
    </citation>
    <scope>NUCLEOTIDE SEQUENCE [LARGE SCALE GENOMIC DNA]</scope>
    <source>
        <strain evidence="12">BH-2024</strain>
    </source>
</reference>
<proteinExistence type="inferred from homology"/>
<keyword evidence="8" id="KW-0675">Receptor</keyword>
<protein>
    <recommendedName>
        <fullName evidence="14">NR LBD domain-containing protein</fullName>
    </recommendedName>
</protein>
<comment type="caution">
    <text evidence="12">The sequence shown here is derived from an EMBL/GenBank/DDBJ whole genome shotgun (WGS) entry which is preliminary data.</text>
</comment>
<dbReference type="Pfam" id="PF00104">
    <property type="entry name" value="Hormone_recep"/>
    <property type="match status" value="1"/>
</dbReference>
<dbReference type="SMART" id="SM00430">
    <property type="entry name" value="HOLI"/>
    <property type="match status" value="1"/>
</dbReference>
<dbReference type="PROSITE" id="PS51843">
    <property type="entry name" value="NR_LBD"/>
    <property type="match status" value="1"/>
</dbReference>
<evidence type="ECO:0000256" key="9">
    <source>
        <dbReference type="ARBA" id="ARBA00023242"/>
    </source>
</evidence>
<evidence type="ECO:0000256" key="4">
    <source>
        <dbReference type="ARBA" id="ARBA00022833"/>
    </source>
</evidence>
<dbReference type="PRINTS" id="PR00398">
    <property type="entry name" value="STRDHORMONER"/>
</dbReference>
<dbReference type="InterPro" id="IPR001723">
    <property type="entry name" value="Nuclear_hrmn_rcpt"/>
</dbReference>
<evidence type="ECO:0000259" key="11">
    <source>
        <dbReference type="PROSITE" id="PS51843"/>
    </source>
</evidence>
<dbReference type="Gene3D" id="3.30.50.10">
    <property type="entry name" value="Erythroid Transcription Factor GATA-1, subunit A"/>
    <property type="match status" value="1"/>
</dbReference>
<keyword evidence="5" id="KW-0805">Transcription regulation</keyword>
<dbReference type="InterPro" id="IPR000536">
    <property type="entry name" value="Nucl_hrmn_rcpt_lig-bd"/>
</dbReference>
<keyword evidence="6" id="KW-0238">DNA-binding</keyword>
<dbReference type="GO" id="GO:0003677">
    <property type="term" value="F:DNA binding"/>
    <property type="evidence" value="ECO:0007669"/>
    <property type="project" value="UniProtKB-KW"/>
</dbReference>
<keyword evidence="2" id="KW-0479">Metal-binding</keyword>
<evidence type="ECO:0000259" key="10">
    <source>
        <dbReference type="PROSITE" id="PS51030"/>
    </source>
</evidence>
<dbReference type="GO" id="GO:0008270">
    <property type="term" value="F:zinc ion binding"/>
    <property type="evidence" value="ECO:0007669"/>
    <property type="project" value="UniProtKB-KW"/>
</dbReference>
<keyword evidence="9" id="KW-0539">Nucleus</keyword>
<dbReference type="PANTHER" id="PTHR45886:SF14">
    <property type="entry name" value="NUCLEAR HORMONE RECEPTOR FAMILY-RELATED"/>
    <property type="match status" value="1"/>
</dbReference>
<comment type="similarity">
    <text evidence="1">Belongs to the nuclear hormone receptor family.</text>
</comment>
<organism evidence="12 13">
    <name type="scientific">Heterodera trifolii</name>
    <dbReference type="NCBI Taxonomy" id="157864"/>
    <lineage>
        <taxon>Eukaryota</taxon>
        <taxon>Metazoa</taxon>
        <taxon>Ecdysozoa</taxon>
        <taxon>Nematoda</taxon>
        <taxon>Chromadorea</taxon>
        <taxon>Rhabditida</taxon>
        <taxon>Tylenchina</taxon>
        <taxon>Tylenchomorpha</taxon>
        <taxon>Tylenchoidea</taxon>
        <taxon>Heteroderidae</taxon>
        <taxon>Heteroderinae</taxon>
        <taxon>Heterodera</taxon>
    </lineage>
</organism>
<evidence type="ECO:0008006" key="14">
    <source>
        <dbReference type="Google" id="ProtNLM"/>
    </source>
</evidence>
<sequence>MKEYNCKNGGECEDLASCKRCRLFKCLTVGMNAHGVGTSKFNDEQIMAFAERMKEHPGKSAVLNSPPEQKDLINFILVKNLLQIEEKVRRIRYSETPIPELFYTQSPLLMDLLCVFEIGKTFPFFEQLNNNDKIALCSNIAMPLYVLCSSFYSVEQNCDALCTPDGVLAINIFKNSYYKQDSVFMTMGDKLLRKAVQSFIRIKLSNEEFVLIRAIIYSHMVSPGLSDQAQKLLRSEAEKYSALLMNVVQTNYGPAAGALRYVELMGLIVSIFNTGAKHRQLLSYISNVLDPNFDKVFPPVLAKICTKGPVESHQLFPY</sequence>
<evidence type="ECO:0000256" key="3">
    <source>
        <dbReference type="ARBA" id="ARBA00022771"/>
    </source>
</evidence>
<keyword evidence="7" id="KW-0804">Transcription</keyword>
<dbReference type="PROSITE" id="PS51030">
    <property type="entry name" value="NUCLEAR_REC_DBD_2"/>
    <property type="match status" value="1"/>
</dbReference>
<dbReference type="InterPro" id="IPR035500">
    <property type="entry name" value="NHR-like_dom_sf"/>
</dbReference>
<keyword evidence="4" id="KW-0862">Zinc</keyword>
<dbReference type="Proteomes" id="UP001620626">
    <property type="component" value="Unassembled WGS sequence"/>
</dbReference>
<evidence type="ECO:0000256" key="6">
    <source>
        <dbReference type="ARBA" id="ARBA00023125"/>
    </source>
</evidence>
<dbReference type="PANTHER" id="PTHR45886">
    <property type="entry name" value="NUCLEAR HORMONE RECEPTOR FAMILY-RELATED-RELATED"/>
    <property type="match status" value="1"/>
</dbReference>
<evidence type="ECO:0000256" key="5">
    <source>
        <dbReference type="ARBA" id="ARBA00023015"/>
    </source>
</evidence>
<evidence type="ECO:0000256" key="8">
    <source>
        <dbReference type="ARBA" id="ARBA00023170"/>
    </source>
</evidence>
<evidence type="ECO:0000313" key="12">
    <source>
        <dbReference type="EMBL" id="KAL3076839.1"/>
    </source>
</evidence>
<evidence type="ECO:0000256" key="1">
    <source>
        <dbReference type="ARBA" id="ARBA00005993"/>
    </source>
</evidence>
<feature type="domain" description="Nuclear receptor" evidence="10">
    <location>
        <begin position="1"/>
        <end position="38"/>
    </location>
</feature>
<feature type="domain" description="NR LBD" evidence="11">
    <location>
        <begin position="68"/>
        <end position="304"/>
    </location>
</feature>
<dbReference type="SUPFAM" id="SSF57716">
    <property type="entry name" value="Glucocorticoid receptor-like (DNA-binding domain)"/>
    <property type="match status" value="1"/>
</dbReference>
<keyword evidence="13" id="KW-1185">Reference proteome</keyword>
<gene>
    <name evidence="12" type="ORF">niasHT_033741</name>
</gene>
<dbReference type="SUPFAM" id="SSF48508">
    <property type="entry name" value="Nuclear receptor ligand-binding domain"/>
    <property type="match status" value="1"/>
</dbReference>
<dbReference type="Gene3D" id="1.10.565.10">
    <property type="entry name" value="Retinoid X Receptor"/>
    <property type="match status" value="1"/>
</dbReference>
<dbReference type="AlphaFoldDB" id="A0ABD2I9R5"/>
<evidence type="ECO:0000313" key="13">
    <source>
        <dbReference type="Proteomes" id="UP001620626"/>
    </source>
</evidence>
<dbReference type="InterPro" id="IPR013088">
    <property type="entry name" value="Znf_NHR/GATA"/>
</dbReference>
<keyword evidence="3" id="KW-0863">Zinc-finger</keyword>
<evidence type="ECO:0000256" key="2">
    <source>
        <dbReference type="ARBA" id="ARBA00022723"/>
    </source>
</evidence>
<name>A0ABD2I9R5_9BILA</name>
<evidence type="ECO:0000256" key="7">
    <source>
        <dbReference type="ARBA" id="ARBA00023163"/>
    </source>
</evidence>
<dbReference type="InterPro" id="IPR001628">
    <property type="entry name" value="Znf_hrmn_rcpt"/>
</dbReference>
<dbReference type="EMBL" id="JBICBT010001241">
    <property type="protein sequence ID" value="KAL3076839.1"/>
    <property type="molecule type" value="Genomic_DNA"/>
</dbReference>
<accession>A0ABD2I9R5</accession>